<gene>
    <name evidence="1" type="ORF">NE536_01710</name>
</gene>
<evidence type="ECO:0000313" key="1">
    <source>
        <dbReference type="EMBL" id="MCT7944086.1"/>
    </source>
</evidence>
<dbReference type="RefSeq" id="WP_261271597.1">
    <property type="nucleotide sequence ID" value="NZ_JAMTCC010000002.1"/>
</dbReference>
<sequence>MITLDTLQLPHFIWLNRFGYTPFVSSTEFALDGSQHVEVAAKQAGRPVVLFSDAETLAVFNALEAHANSKGATSFNLDVNGTALTVMWDYSEQPISGTPAINYSDTDPDEIEAITLKLITV</sequence>
<protein>
    <submittedName>
        <fullName evidence="1">Uncharacterized protein</fullName>
    </submittedName>
</protein>
<evidence type="ECO:0000313" key="2">
    <source>
        <dbReference type="Proteomes" id="UP001155604"/>
    </source>
</evidence>
<accession>A0A9X3AS72</accession>
<keyword evidence="2" id="KW-1185">Reference proteome</keyword>
<organism evidence="1 2">
    <name type="scientific">Shewanella septentrionalis</name>
    <dbReference type="NCBI Taxonomy" id="2952223"/>
    <lineage>
        <taxon>Bacteria</taxon>
        <taxon>Pseudomonadati</taxon>
        <taxon>Pseudomonadota</taxon>
        <taxon>Gammaproteobacteria</taxon>
        <taxon>Alteromonadales</taxon>
        <taxon>Shewanellaceae</taxon>
        <taxon>Shewanella</taxon>
    </lineage>
</organism>
<comment type="caution">
    <text evidence="1">The sequence shown here is derived from an EMBL/GenBank/DDBJ whole genome shotgun (WGS) entry which is preliminary data.</text>
</comment>
<name>A0A9X3AS72_9GAMM</name>
<dbReference type="Proteomes" id="UP001155604">
    <property type="component" value="Unassembled WGS sequence"/>
</dbReference>
<reference evidence="1" key="1">
    <citation type="journal article" date="2023" name="Int. J. Syst. Evol. Microbiol.">
        <title>&lt;i&gt;Shewanella septentrionalis&lt;/i&gt; sp. nov. and &lt;i&gt;Shewanella holmiensis&lt;/i&gt; sp. nov., isolated from Baltic Sea water and sediments.</title>
        <authorList>
            <person name="Martin-Rodriguez A.J."/>
            <person name="Thorell K."/>
            <person name="Joffre E."/>
            <person name="Jensie-Markopoulos S."/>
            <person name="Moore E.R.B."/>
            <person name="Sjoling A."/>
        </authorList>
    </citation>
    <scope>NUCLEOTIDE SEQUENCE</scope>
    <source>
        <strain evidence="1">SP1W3</strain>
    </source>
</reference>
<dbReference type="AlphaFoldDB" id="A0A9X3AS72"/>
<dbReference type="EMBL" id="JAMTCC010000002">
    <property type="protein sequence ID" value="MCT7944086.1"/>
    <property type="molecule type" value="Genomic_DNA"/>
</dbReference>
<proteinExistence type="predicted"/>